<dbReference type="STRING" id="340021.TM5383_01947"/>
<sequence length="38" mass="4281">MRMPALLGRLEDHAQSRGDIVIAAQLFSDLTPRHMAMM</sequence>
<accession>A0A0P1GQ19</accession>
<dbReference type="Proteomes" id="UP000051681">
    <property type="component" value="Unassembled WGS sequence"/>
</dbReference>
<evidence type="ECO:0000313" key="2">
    <source>
        <dbReference type="Proteomes" id="UP000051681"/>
    </source>
</evidence>
<organism evidence="1 2">
    <name type="scientific">Thalassovita mediterranea</name>
    <dbReference type="NCBI Taxonomy" id="340021"/>
    <lineage>
        <taxon>Bacteria</taxon>
        <taxon>Pseudomonadati</taxon>
        <taxon>Pseudomonadota</taxon>
        <taxon>Alphaproteobacteria</taxon>
        <taxon>Rhodobacterales</taxon>
        <taxon>Roseobacteraceae</taxon>
        <taxon>Thalassovita</taxon>
    </lineage>
</organism>
<dbReference type="EMBL" id="CYSF01000007">
    <property type="protein sequence ID" value="CUH84735.1"/>
    <property type="molecule type" value="Genomic_DNA"/>
</dbReference>
<gene>
    <name evidence="1" type="ORF">TM5383_01947</name>
</gene>
<reference evidence="1 2" key="1">
    <citation type="submission" date="2015-09" db="EMBL/GenBank/DDBJ databases">
        <authorList>
            <consortium name="Swine Surveillance"/>
        </authorList>
    </citation>
    <scope>NUCLEOTIDE SEQUENCE [LARGE SCALE GENOMIC DNA]</scope>
    <source>
        <strain evidence="1 2">CECT 8383</strain>
    </source>
</reference>
<protein>
    <submittedName>
        <fullName evidence="1">Uncharacterized protein</fullName>
    </submittedName>
</protein>
<keyword evidence="2" id="KW-1185">Reference proteome</keyword>
<name>A0A0P1GQ19_9RHOB</name>
<evidence type="ECO:0000313" key="1">
    <source>
        <dbReference type="EMBL" id="CUH84735.1"/>
    </source>
</evidence>
<proteinExistence type="predicted"/>
<dbReference type="AlphaFoldDB" id="A0A0P1GQ19"/>